<dbReference type="SUPFAM" id="SSF52402">
    <property type="entry name" value="Adenine nucleotide alpha hydrolases-like"/>
    <property type="match status" value="2"/>
</dbReference>
<dbReference type="EMBL" id="CP007794">
    <property type="protein sequence ID" value="AIB13458.1"/>
    <property type="molecule type" value="Genomic_DNA"/>
</dbReference>
<dbReference type="AlphaFoldDB" id="A0A060DQN5"/>
<evidence type="ECO:0000259" key="2">
    <source>
        <dbReference type="Pfam" id="PF00582"/>
    </source>
</evidence>
<evidence type="ECO:0000256" key="1">
    <source>
        <dbReference type="ARBA" id="ARBA00008791"/>
    </source>
</evidence>
<name>A0A060DQN5_9PROT</name>
<protein>
    <recommendedName>
        <fullName evidence="2">UspA domain-containing protein</fullName>
    </recommendedName>
</protein>
<geneLocation type="plasmid" evidence="3 4">
    <name>AbAZ39_p1</name>
</geneLocation>
<dbReference type="PANTHER" id="PTHR46268:SF15">
    <property type="entry name" value="UNIVERSAL STRESS PROTEIN HP_0031"/>
    <property type="match status" value="1"/>
</dbReference>
<keyword evidence="3" id="KW-0614">Plasmid</keyword>
<proteinExistence type="inferred from homology"/>
<organism evidence="3 4">
    <name type="scientific">Azospirillum argentinense</name>
    <dbReference type="NCBI Taxonomy" id="2970906"/>
    <lineage>
        <taxon>Bacteria</taxon>
        <taxon>Pseudomonadati</taxon>
        <taxon>Pseudomonadota</taxon>
        <taxon>Alphaproteobacteria</taxon>
        <taxon>Rhodospirillales</taxon>
        <taxon>Azospirillaceae</taxon>
        <taxon>Azospirillum</taxon>
    </lineage>
</organism>
<sequence>MPIKDILVHVGTSPACADRLALAANLARRYDAYLIGAGAPESPTAEDSFRTMLRSAGVVGEWRGIIGLPESFVARQARGADLVILGQHDPDEPTGLDAPEDVILACGRPVLVVPHAKLFEQVGAAVLIGWNGSREATRAVHDALPLMEMAATVTVLSVNPEPGDEWGTDDVVQHLARHGLIVRAETFEPEALADADALRSRAVHIGADLIVMGAYGRSRLREMILGGMTQDVLENVTVPVLMAH</sequence>
<dbReference type="InterPro" id="IPR006015">
    <property type="entry name" value="Universal_stress_UspA"/>
</dbReference>
<evidence type="ECO:0000313" key="3">
    <source>
        <dbReference type="EMBL" id="AIB13458.1"/>
    </source>
</evidence>
<reference evidence="3 4" key="1">
    <citation type="journal article" date="2014" name="Genome Announc.">
        <title>Complete Genome Sequence of the Model Rhizosphere Strain Azospirillum brasilense Az39, Successfully Applied in Agriculture.</title>
        <authorList>
            <person name="Rivera D."/>
            <person name="Revale S."/>
            <person name="Molina R."/>
            <person name="Gualpa J."/>
            <person name="Puente M."/>
            <person name="Maroniche G."/>
            <person name="Paris G."/>
            <person name="Baker D."/>
            <person name="Clavijo B."/>
            <person name="McLay K."/>
            <person name="Spaepen S."/>
            <person name="Perticari A."/>
            <person name="Vazquez M."/>
            <person name="Wisniewski-Dye F."/>
            <person name="Watkins C."/>
            <person name="Martinez-Abarca F."/>
            <person name="Vanderleyden J."/>
            <person name="Cassan F."/>
        </authorList>
    </citation>
    <scope>NUCLEOTIDE SEQUENCE [LARGE SCALE GENOMIC DNA]</scope>
    <source>
        <strain evidence="3 4">Az39</strain>
        <plasmid evidence="3">AbAZ39_p1</plasmid>
    </source>
</reference>
<dbReference type="Gene3D" id="3.40.50.12370">
    <property type="match status" value="1"/>
</dbReference>
<dbReference type="PANTHER" id="PTHR46268">
    <property type="entry name" value="STRESS RESPONSE PROTEIN NHAX"/>
    <property type="match status" value="1"/>
</dbReference>
<dbReference type="RefSeq" id="WP_040133932.1">
    <property type="nucleotide sequence ID" value="NZ_CP007794.1"/>
</dbReference>
<dbReference type="PRINTS" id="PR01438">
    <property type="entry name" value="UNVRSLSTRESS"/>
</dbReference>
<dbReference type="InterPro" id="IPR006016">
    <property type="entry name" value="UspA"/>
</dbReference>
<dbReference type="KEGG" id="abq:ABAZ39_16060"/>
<dbReference type="Proteomes" id="UP000027186">
    <property type="component" value="Plasmid AbAZ39_p1"/>
</dbReference>
<accession>A0A060DQN5</accession>
<evidence type="ECO:0000313" key="4">
    <source>
        <dbReference type="Proteomes" id="UP000027186"/>
    </source>
</evidence>
<feature type="domain" description="UspA" evidence="2">
    <location>
        <begin position="126"/>
        <end position="243"/>
    </location>
</feature>
<dbReference type="CDD" id="cd00293">
    <property type="entry name" value="USP-like"/>
    <property type="match status" value="1"/>
</dbReference>
<dbReference type="Pfam" id="PF00582">
    <property type="entry name" value="Usp"/>
    <property type="match status" value="1"/>
</dbReference>
<comment type="similarity">
    <text evidence="1">Belongs to the universal stress protein A family.</text>
</comment>
<gene>
    <name evidence="3" type="ORF">ABAZ39_16060</name>
</gene>